<dbReference type="Pfam" id="PF13472">
    <property type="entry name" value="Lipase_GDSL_2"/>
    <property type="match status" value="1"/>
</dbReference>
<dbReference type="InterPro" id="IPR013830">
    <property type="entry name" value="SGNH_hydro"/>
</dbReference>
<dbReference type="SUPFAM" id="SSF52266">
    <property type="entry name" value="SGNH hydrolase"/>
    <property type="match status" value="1"/>
</dbReference>
<protein>
    <submittedName>
        <fullName evidence="2">SGNH/GDSL hydrolase family protein</fullName>
    </submittedName>
</protein>
<dbReference type="GO" id="GO:0016787">
    <property type="term" value="F:hydrolase activity"/>
    <property type="evidence" value="ECO:0007669"/>
    <property type="project" value="UniProtKB-KW"/>
</dbReference>
<dbReference type="Gene3D" id="3.40.50.1110">
    <property type="entry name" value="SGNH hydrolase"/>
    <property type="match status" value="1"/>
</dbReference>
<gene>
    <name evidence="2" type="ORF">H9655_16505</name>
</gene>
<organism evidence="2 3">
    <name type="scientific">Cytobacillus stercorigallinarum</name>
    <dbReference type="NCBI Taxonomy" id="2762240"/>
    <lineage>
        <taxon>Bacteria</taxon>
        <taxon>Bacillati</taxon>
        <taxon>Bacillota</taxon>
        <taxon>Bacilli</taxon>
        <taxon>Bacillales</taxon>
        <taxon>Bacillaceae</taxon>
        <taxon>Cytobacillus</taxon>
    </lineage>
</organism>
<feature type="domain" description="SGNH hydrolase-type esterase" evidence="1">
    <location>
        <begin position="87"/>
        <end position="237"/>
    </location>
</feature>
<dbReference type="InterPro" id="IPR036514">
    <property type="entry name" value="SGNH_hydro_sf"/>
</dbReference>
<dbReference type="Proteomes" id="UP000657931">
    <property type="component" value="Unassembled WGS sequence"/>
</dbReference>
<reference evidence="2 3" key="1">
    <citation type="submission" date="2020-08" db="EMBL/GenBank/DDBJ databases">
        <title>A Genomic Blueprint of the Chicken Gut Microbiome.</title>
        <authorList>
            <person name="Gilroy R."/>
            <person name="Ravi A."/>
            <person name="Getino M."/>
            <person name="Pursley I."/>
            <person name="Horton D.L."/>
            <person name="Alikhan N.-F."/>
            <person name="Baker D."/>
            <person name="Gharbi K."/>
            <person name="Hall N."/>
            <person name="Watson M."/>
            <person name="Adriaenssens E.M."/>
            <person name="Foster-Nyarko E."/>
            <person name="Jarju S."/>
            <person name="Secka A."/>
            <person name="Antonio M."/>
            <person name="Oren A."/>
            <person name="Chaudhuri R."/>
            <person name="La Ragione R.M."/>
            <person name="Hildebrand F."/>
            <person name="Pallen M.J."/>
        </authorList>
    </citation>
    <scope>NUCLEOTIDE SEQUENCE [LARGE SCALE GENOMIC DNA]</scope>
    <source>
        <strain evidence="2 3">Sa5YUA1</strain>
    </source>
</reference>
<dbReference type="RefSeq" id="WP_191816064.1">
    <property type="nucleotide sequence ID" value="NZ_JACSQT010000009.1"/>
</dbReference>
<evidence type="ECO:0000313" key="3">
    <source>
        <dbReference type="Proteomes" id="UP000657931"/>
    </source>
</evidence>
<evidence type="ECO:0000313" key="2">
    <source>
        <dbReference type="EMBL" id="MBD7938637.1"/>
    </source>
</evidence>
<dbReference type="EMBL" id="JACSQT010000009">
    <property type="protein sequence ID" value="MBD7938637.1"/>
    <property type="molecule type" value="Genomic_DNA"/>
</dbReference>
<keyword evidence="2" id="KW-0378">Hydrolase</keyword>
<comment type="caution">
    <text evidence="2">The sequence shown here is derived from an EMBL/GenBank/DDBJ whole genome shotgun (WGS) entry which is preliminary data.</text>
</comment>
<accession>A0ABR8QT82</accession>
<keyword evidence="3" id="KW-1185">Reference proteome</keyword>
<sequence>MKIISIILAGLLSLVIIVVSHVAWVERTSMNGSADVNSVEKEEKAIQASFLAMAANWPEDAVQSYAQTLENNVPYNLVLVGSDSSMGEEDGWAAQLAANIREHYQDSITVETVRFDRFSGDFNIDEVDQLSPDLVLIEPFLMKDNDWYEDVTEPLENIDKWRETLSETNPEVTVMLQPANPFYLPQKYKQQVDALETYASEQGLTYINHWEAWPDITNDDIADYLTDNYYPNGEGHSLWAKYLTDYFIVE</sequence>
<name>A0ABR8QT82_9BACI</name>
<dbReference type="CDD" id="cd00229">
    <property type="entry name" value="SGNH_hydrolase"/>
    <property type="match status" value="1"/>
</dbReference>
<proteinExistence type="predicted"/>
<evidence type="ECO:0000259" key="1">
    <source>
        <dbReference type="Pfam" id="PF13472"/>
    </source>
</evidence>